<dbReference type="Proteomes" id="UP001314205">
    <property type="component" value="Unassembled WGS sequence"/>
</dbReference>
<evidence type="ECO:0000259" key="8">
    <source>
        <dbReference type="PROSITE" id="PS51446"/>
    </source>
</evidence>
<keyword evidence="3 7" id="KW-0646">Protease inhibitor</keyword>
<evidence type="ECO:0000256" key="3">
    <source>
        <dbReference type="ARBA" id="ARBA00022690"/>
    </source>
</evidence>
<keyword evidence="5 7" id="KW-1015">Disulfide bond</keyword>
<evidence type="ECO:0000256" key="2">
    <source>
        <dbReference type="ARBA" id="ARBA00022525"/>
    </source>
</evidence>
<reference evidence="9 10" key="1">
    <citation type="submission" date="2023-11" db="EMBL/GenBank/DDBJ databases">
        <authorList>
            <person name="Hedman E."/>
            <person name="Englund M."/>
            <person name="Stromberg M."/>
            <person name="Nyberg Akerstrom W."/>
            <person name="Nylinder S."/>
            <person name="Jareborg N."/>
            <person name="Kallberg Y."/>
            <person name="Kronander E."/>
        </authorList>
    </citation>
    <scope>NUCLEOTIDE SEQUENCE [LARGE SCALE GENOMIC DNA]</scope>
</reference>
<dbReference type="GO" id="GO:0004867">
    <property type="term" value="F:serine-type endopeptidase inhibitor activity"/>
    <property type="evidence" value="ECO:0007669"/>
    <property type="project" value="UniProtKB-UniRule"/>
</dbReference>
<organism evidence="9 10">
    <name type="scientific">Parnassius mnemosyne</name>
    <name type="common">clouded apollo</name>
    <dbReference type="NCBI Taxonomy" id="213953"/>
    <lineage>
        <taxon>Eukaryota</taxon>
        <taxon>Metazoa</taxon>
        <taxon>Ecdysozoa</taxon>
        <taxon>Arthropoda</taxon>
        <taxon>Hexapoda</taxon>
        <taxon>Insecta</taxon>
        <taxon>Pterygota</taxon>
        <taxon>Neoptera</taxon>
        <taxon>Endopterygota</taxon>
        <taxon>Lepidoptera</taxon>
        <taxon>Glossata</taxon>
        <taxon>Ditrysia</taxon>
        <taxon>Papilionoidea</taxon>
        <taxon>Papilionidae</taxon>
        <taxon>Parnassiinae</taxon>
        <taxon>Parnassini</taxon>
        <taxon>Parnassius</taxon>
        <taxon>Driopa</taxon>
    </lineage>
</organism>
<feature type="domain" description="Pacifastin" evidence="8">
    <location>
        <begin position="211"/>
        <end position="245"/>
    </location>
</feature>
<accession>A0AAV1L6B7</accession>
<feature type="disulfide bond" evidence="7">
    <location>
        <begin position="214"/>
        <end position="229"/>
    </location>
</feature>
<evidence type="ECO:0000256" key="7">
    <source>
        <dbReference type="PROSITE-ProRule" id="PRU00776"/>
    </source>
</evidence>
<evidence type="ECO:0000256" key="5">
    <source>
        <dbReference type="ARBA" id="ARBA00023157"/>
    </source>
</evidence>
<comment type="similarity">
    <text evidence="6 7">Belongs to the protease inhibitor I19 family.</text>
</comment>
<evidence type="ECO:0000256" key="4">
    <source>
        <dbReference type="ARBA" id="ARBA00022900"/>
    </source>
</evidence>
<dbReference type="InterPro" id="IPR036201">
    <property type="entry name" value="Pacifastin_dom_sf"/>
</dbReference>
<evidence type="ECO:0000313" key="9">
    <source>
        <dbReference type="EMBL" id="CAK1590945.1"/>
    </source>
</evidence>
<sequence>MACLDDESIDRLQHFKNRPFKSLRRGYDNDGPDILNLPKGKCVPGRIYRKECRLCYCDVNGKLGCGPSKRTQCNRTPKFTSALTPNDVRPSISYEDSFRLPMLPHSAAECVPGTSYMVRCNTCLCLWNGNLLCDKLYCLYEEDIHTAKAKKMSGSPCKKTDRVEETLSNRCIRCSCVKNKTQCRYLYGCVMPKRHKQHAGSKIGLSFNTKKDMCVPHSKYTLDCNTCYCEPDGGLRCTLKTCLNYQQAAHLQEQSKYLEKHGL</sequence>
<keyword evidence="10" id="KW-1185">Reference proteome</keyword>
<feature type="disulfide bond" evidence="7">
    <location>
        <begin position="224"/>
        <end position="242"/>
    </location>
</feature>
<dbReference type="InterPro" id="IPR008037">
    <property type="entry name" value="Pacifastin_dom"/>
</dbReference>
<keyword evidence="4 7" id="KW-0722">Serine protease inhibitor</keyword>
<dbReference type="GO" id="GO:0005576">
    <property type="term" value="C:extracellular region"/>
    <property type="evidence" value="ECO:0007669"/>
    <property type="project" value="UniProtKB-SubCell"/>
</dbReference>
<dbReference type="EMBL" id="CAVLGL010000086">
    <property type="protein sequence ID" value="CAK1590945.1"/>
    <property type="molecule type" value="Genomic_DNA"/>
</dbReference>
<name>A0AAV1L6B7_9NEOP</name>
<dbReference type="PROSITE" id="PS51446">
    <property type="entry name" value="PACIFASTIN"/>
    <property type="match status" value="1"/>
</dbReference>
<keyword evidence="2" id="KW-0964">Secreted</keyword>
<proteinExistence type="inferred from homology"/>
<dbReference type="Pfam" id="PF05375">
    <property type="entry name" value="Pacifastin_I"/>
    <property type="match status" value="2"/>
</dbReference>
<evidence type="ECO:0000256" key="6">
    <source>
        <dbReference type="ARBA" id="ARBA00029459"/>
    </source>
</evidence>
<dbReference type="AlphaFoldDB" id="A0AAV1L6B7"/>
<comment type="subcellular location">
    <subcellularLocation>
        <location evidence="1">Secreted</location>
    </subcellularLocation>
</comment>
<feature type="disulfide bond" evidence="7">
    <location>
        <begin position="227"/>
        <end position="237"/>
    </location>
</feature>
<evidence type="ECO:0000256" key="1">
    <source>
        <dbReference type="ARBA" id="ARBA00004613"/>
    </source>
</evidence>
<dbReference type="SUPFAM" id="SSF57283">
    <property type="entry name" value="PMP inhibitors"/>
    <property type="match status" value="2"/>
</dbReference>
<comment type="caution">
    <text evidence="9">The sequence shown here is derived from an EMBL/GenBank/DDBJ whole genome shotgun (WGS) entry which is preliminary data.</text>
</comment>
<protein>
    <recommendedName>
        <fullName evidence="8">Pacifastin domain-containing protein</fullName>
    </recommendedName>
</protein>
<evidence type="ECO:0000313" key="10">
    <source>
        <dbReference type="Proteomes" id="UP001314205"/>
    </source>
</evidence>
<feature type="site" description="Reactive bond" evidence="7">
    <location>
        <begin position="239"/>
        <end position="240"/>
    </location>
</feature>
<gene>
    <name evidence="9" type="ORF">PARMNEM_LOCUS11243</name>
</gene>